<proteinExistence type="inferred from homology"/>
<evidence type="ECO:0000256" key="2">
    <source>
        <dbReference type="ARBA" id="ARBA00007230"/>
    </source>
</evidence>
<reference evidence="7" key="1">
    <citation type="submission" date="2021-11" db="EMBL/GenBank/DDBJ databases">
        <authorList>
            <person name="Schell T."/>
        </authorList>
    </citation>
    <scope>NUCLEOTIDE SEQUENCE</scope>
    <source>
        <strain evidence="7">M5</strain>
    </source>
</reference>
<comment type="subcellular location">
    <subcellularLocation>
        <location evidence="1">Membrane</location>
        <topology evidence="1">Multi-pass membrane protein</topology>
    </subcellularLocation>
</comment>
<dbReference type="Pfam" id="PF05653">
    <property type="entry name" value="Mg_trans_NIPA"/>
    <property type="match status" value="2"/>
</dbReference>
<evidence type="ECO:0008006" key="9">
    <source>
        <dbReference type="Google" id="ProtNLM"/>
    </source>
</evidence>
<evidence type="ECO:0000313" key="7">
    <source>
        <dbReference type="EMBL" id="CAH0108541.1"/>
    </source>
</evidence>
<evidence type="ECO:0000256" key="3">
    <source>
        <dbReference type="ARBA" id="ARBA00022692"/>
    </source>
</evidence>
<dbReference type="GO" id="GO:0016020">
    <property type="term" value="C:membrane"/>
    <property type="evidence" value="ECO:0007669"/>
    <property type="project" value="UniProtKB-SubCell"/>
</dbReference>
<dbReference type="GO" id="GO:0015095">
    <property type="term" value="F:magnesium ion transmembrane transporter activity"/>
    <property type="evidence" value="ECO:0007669"/>
    <property type="project" value="InterPro"/>
</dbReference>
<sequence>MDTSRRDFFTGLSSSFIVKKLGLLRLRGSSSTPAADGGFGYLRDWVWWAGLVTMGIGEASNFAAYAFAPAALVTPLGALSIFVSAVLAPKFLNEVKLNSKINFSYMDYGYVCVTFSTFSGEKKLNLLGKIGCMLCILGSIIIVVHAPKDGDVNSVQELNKKIFDSGFVYYVLVVVTLTIYTIKFIVPRYGKTNVAVYIFICSSIGSLSVMCCKGLGLCIRECMSNNDKSFLNIPILCFFIALLICIVVQMNYLNKALDSFSSNLVNPVHYIFFTVFVILASSILFQEWRRIAFVDIFATIIGLTIVIIALFLISAFNDSQITLLELYSSSSRKILK</sequence>
<evidence type="ECO:0000256" key="4">
    <source>
        <dbReference type="ARBA" id="ARBA00022989"/>
    </source>
</evidence>
<organism evidence="7 8">
    <name type="scientific">Daphnia galeata</name>
    <dbReference type="NCBI Taxonomy" id="27404"/>
    <lineage>
        <taxon>Eukaryota</taxon>
        <taxon>Metazoa</taxon>
        <taxon>Ecdysozoa</taxon>
        <taxon>Arthropoda</taxon>
        <taxon>Crustacea</taxon>
        <taxon>Branchiopoda</taxon>
        <taxon>Diplostraca</taxon>
        <taxon>Cladocera</taxon>
        <taxon>Anomopoda</taxon>
        <taxon>Daphniidae</taxon>
        <taxon>Daphnia</taxon>
    </lineage>
</organism>
<dbReference type="Proteomes" id="UP000789390">
    <property type="component" value="Unassembled WGS sequence"/>
</dbReference>
<keyword evidence="8" id="KW-1185">Reference proteome</keyword>
<name>A0A8J2RRW1_9CRUS</name>
<dbReference type="PANTHER" id="PTHR12570">
    <property type="match status" value="1"/>
</dbReference>
<keyword evidence="4 6" id="KW-1133">Transmembrane helix</keyword>
<accession>A0A8J2RRW1</accession>
<feature type="transmembrane region" description="Helical" evidence="6">
    <location>
        <begin position="292"/>
        <end position="316"/>
    </location>
</feature>
<feature type="transmembrane region" description="Helical" evidence="6">
    <location>
        <begin position="167"/>
        <end position="189"/>
    </location>
</feature>
<evidence type="ECO:0000256" key="1">
    <source>
        <dbReference type="ARBA" id="ARBA00004141"/>
    </source>
</evidence>
<keyword evidence="5 6" id="KW-0472">Membrane</keyword>
<dbReference type="InterPro" id="IPR008521">
    <property type="entry name" value="Mg_trans_NIPA"/>
</dbReference>
<feature type="transmembrane region" description="Helical" evidence="6">
    <location>
        <begin position="126"/>
        <end position="146"/>
    </location>
</feature>
<dbReference type="EMBL" id="CAKKLH010000285">
    <property type="protein sequence ID" value="CAH0108541.1"/>
    <property type="molecule type" value="Genomic_DNA"/>
</dbReference>
<keyword evidence="3 6" id="KW-0812">Transmembrane</keyword>
<feature type="transmembrane region" description="Helical" evidence="6">
    <location>
        <begin position="195"/>
        <end position="218"/>
    </location>
</feature>
<comment type="similarity">
    <text evidence="2">Belongs to the NIPA family.</text>
</comment>
<gene>
    <name evidence="7" type="ORF">DGAL_LOCUS11934</name>
</gene>
<evidence type="ECO:0000256" key="6">
    <source>
        <dbReference type="SAM" id="Phobius"/>
    </source>
</evidence>
<dbReference type="AlphaFoldDB" id="A0A8J2RRW1"/>
<feature type="transmembrane region" description="Helical" evidence="6">
    <location>
        <begin position="62"/>
        <end position="89"/>
    </location>
</feature>
<dbReference type="OrthoDB" id="6428174at2759"/>
<dbReference type="PANTHER" id="PTHR12570:SF92">
    <property type="entry name" value="SPICHTHYIN, ISOFORM B"/>
    <property type="match status" value="1"/>
</dbReference>
<protein>
    <recommendedName>
        <fullName evidence="9">Magnesium transporter NIPA2</fullName>
    </recommendedName>
</protein>
<comment type="caution">
    <text evidence="7">The sequence shown here is derived from an EMBL/GenBank/DDBJ whole genome shotgun (WGS) entry which is preliminary data.</text>
</comment>
<evidence type="ECO:0000256" key="5">
    <source>
        <dbReference type="ARBA" id="ARBA00023136"/>
    </source>
</evidence>
<evidence type="ECO:0000313" key="8">
    <source>
        <dbReference type="Proteomes" id="UP000789390"/>
    </source>
</evidence>
<feature type="transmembrane region" description="Helical" evidence="6">
    <location>
        <begin position="264"/>
        <end position="285"/>
    </location>
</feature>
<feature type="transmembrane region" description="Helical" evidence="6">
    <location>
        <begin position="230"/>
        <end position="252"/>
    </location>
</feature>